<evidence type="ECO:0000313" key="1">
    <source>
        <dbReference type="EMBL" id="EZH72425.1"/>
    </source>
</evidence>
<dbReference type="OrthoDB" id="953239at2"/>
<protein>
    <submittedName>
        <fullName evidence="1">Phenylalanyl-tRNA synthetase subunit alpha</fullName>
    </submittedName>
</protein>
<accession>A0A023BQS7</accession>
<organism evidence="1 2">
    <name type="scientific">Aquimarina atlantica</name>
    <dbReference type="NCBI Taxonomy" id="1317122"/>
    <lineage>
        <taxon>Bacteria</taxon>
        <taxon>Pseudomonadati</taxon>
        <taxon>Bacteroidota</taxon>
        <taxon>Flavobacteriia</taxon>
        <taxon>Flavobacteriales</taxon>
        <taxon>Flavobacteriaceae</taxon>
        <taxon>Aquimarina</taxon>
    </lineage>
</organism>
<dbReference type="EMBL" id="AQRA01000008">
    <property type="protein sequence ID" value="EZH72425.1"/>
    <property type="molecule type" value="Genomic_DNA"/>
</dbReference>
<reference evidence="1 2" key="1">
    <citation type="submission" date="2014-04" db="EMBL/GenBank/DDBJ databases">
        <title>Aquimarina sp. 22II-S11-z7 Genome Sequencing.</title>
        <authorList>
            <person name="Lai Q."/>
        </authorList>
    </citation>
    <scope>NUCLEOTIDE SEQUENCE [LARGE SCALE GENOMIC DNA]</scope>
    <source>
        <strain evidence="1 2">22II-S11-z7</strain>
    </source>
</reference>
<gene>
    <name evidence="1" type="ORF">ATO12_23520</name>
</gene>
<dbReference type="Proteomes" id="UP000023541">
    <property type="component" value="Unassembled WGS sequence"/>
</dbReference>
<proteinExistence type="predicted"/>
<dbReference type="RefSeq" id="WP_034244957.1">
    <property type="nucleotide sequence ID" value="NZ_AQRA01000008.1"/>
</dbReference>
<evidence type="ECO:0000313" key="2">
    <source>
        <dbReference type="Proteomes" id="UP000023541"/>
    </source>
</evidence>
<name>A0A023BQS7_9FLAO</name>
<dbReference type="eggNOG" id="ENOG50316WB">
    <property type="taxonomic scope" value="Bacteria"/>
</dbReference>
<keyword evidence="2" id="KW-1185">Reference proteome</keyword>
<dbReference type="GO" id="GO:0004812">
    <property type="term" value="F:aminoacyl-tRNA ligase activity"/>
    <property type="evidence" value="ECO:0007669"/>
    <property type="project" value="UniProtKB-KW"/>
</dbReference>
<keyword evidence="1" id="KW-0436">Ligase</keyword>
<dbReference type="AlphaFoldDB" id="A0A023BQS7"/>
<comment type="caution">
    <text evidence="1">The sequence shown here is derived from an EMBL/GenBank/DDBJ whole genome shotgun (WGS) entry which is preliminary data.</text>
</comment>
<sequence length="131" mass="15192">MKKDIEIPIVEGVYIAVIKEWDEEFLAQHWNSYIINDRDTAIEMVLVVTKGYDGDRKTSLLRHGIGTMEAKSSAKIEMLQEELLGMNNEFVVTFFAESKMYDKKYVFRKHTINENAFQNLPVMDQLGVLVK</sequence>
<dbReference type="STRING" id="1317122.ATO12_23520"/>
<keyword evidence="1" id="KW-0030">Aminoacyl-tRNA synthetase</keyword>